<evidence type="ECO:0000313" key="1">
    <source>
        <dbReference type="EMBL" id="SVA41419.1"/>
    </source>
</evidence>
<protein>
    <submittedName>
        <fullName evidence="1">Uncharacterized protein</fullName>
    </submittedName>
</protein>
<reference evidence="1" key="1">
    <citation type="submission" date="2018-05" db="EMBL/GenBank/DDBJ databases">
        <authorList>
            <person name="Lanie J.A."/>
            <person name="Ng W.-L."/>
            <person name="Kazmierczak K.M."/>
            <person name="Andrzejewski T.M."/>
            <person name="Davidsen T.M."/>
            <person name="Wayne K.J."/>
            <person name="Tettelin H."/>
            <person name="Glass J.I."/>
            <person name="Rusch D."/>
            <person name="Podicherti R."/>
            <person name="Tsui H.-C.T."/>
            <person name="Winkler M.E."/>
        </authorList>
    </citation>
    <scope>NUCLEOTIDE SEQUENCE</scope>
</reference>
<dbReference type="AlphaFoldDB" id="A0A381VM76"/>
<proteinExistence type="predicted"/>
<organism evidence="1">
    <name type="scientific">marine metagenome</name>
    <dbReference type="NCBI Taxonomy" id="408172"/>
    <lineage>
        <taxon>unclassified sequences</taxon>
        <taxon>metagenomes</taxon>
        <taxon>ecological metagenomes</taxon>
    </lineage>
</organism>
<gene>
    <name evidence="1" type="ORF">METZ01_LOCUS94273</name>
</gene>
<feature type="non-terminal residue" evidence="1">
    <location>
        <position position="1"/>
    </location>
</feature>
<sequence>VQALWCASTAQDNFRYQYSFKDRESFLELVLSSTVTMGNASVDSGGSNLIITGRDKVSCSV</sequence>
<accession>A0A381VM76</accession>
<name>A0A381VM76_9ZZZZ</name>
<dbReference type="EMBL" id="UINC01009232">
    <property type="protein sequence ID" value="SVA41419.1"/>
    <property type="molecule type" value="Genomic_DNA"/>
</dbReference>